<name>A0A327WCU7_9BACT</name>
<dbReference type="PANTHER" id="PTHR30273:SF2">
    <property type="entry name" value="PROTEIN FECR"/>
    <property type="match status" value="1"/>
</dbReference>
<evidence type="ECO:0000259" key="2">
    <source>
        <dbReference type="Pfam" id="PF04773"/>
    </source>
</evidence>
<evidence type="ECO:0000313" key="5">
    <source>
        <dbReference type="Proteomes" id="UP000249819"/>
    </source>
</evidence>
<sequence length="347" mass="38246">MNELHQLINKYWQGTSSPEEMRRLYQLLSRDNAADLYALQVEYDEVIEKYQERMPGDADQRVLTGLLGEINKQASIVSFSRNRLQFWKTAIVAVAACAALLIAVTMPGIWSLKQQSATHQQEIAANEMTVIRADKPMHIELTDGTGIVLEKGSSIQYSKQFGVAERKVYLEGNAIFTVIRNEAIPFAVVADGIITTALGTKFAVSKVAMGKVQIHLYEGKVSVAPVSGKADRILMMPGESLLVEPEGFKTSLTAPVSTAKKMISPAATNEANGELIFKEASLEHIFDVLGRKFEKTIICNDSDVVAYRFTGNFPAEGSDCESILRTLCGLNKLAYTIKGNTIYINKQ</sequence>
<keyword evidence="1" id="KW-0472">Membrane</keyword>
<evidence type="ECO:0000313" key="4">
    <source>
        <dbReference type="EMBL" id="RAJ88069.1"/>
    </source>
</evidence>
<reference evidence="4 5" key="1">
    <citation type="submission" date="2018-06" db="EMBL/GenBank/DDBJ databases">
        <title>Genomic Encyclopedia of Archaeal and Bacterial Type Strains, Phase II (KMG-II): from individual species to whole genera.</title>
        <authorList>
            <person name="Goeker M."/>
        </authorList>
    </citation>
    <scope>NUCLEOTIDE SEQUENCE [LARGE SCALE GENOMIC DNA]</scope>
    <source>
        <strain evidence="4 5">DSM 29821</strain>
    </source>
</reference>
<dbReference type="InterPro" id="IPR006860">
    <property type="entry name" value="FecR"/>
</dbReference>
<dbReference type="InterPro" id="IPR032508">
    <property type="entry name" value="FecR_C"/>
</dbReference>
<evidence type="ECO:0000259" key="3">
    <source>
        <dbReference type="Pfam" id="PF16344"/>
    </source>
</evidence>
<dbReference type="Gene3D" id="2.60.120.1440">
    <property type="match status" value="1"/>
</dbReference>
<dbReference type="PIRSF" id="PIRSF018266">
    <property type="entry name" value="FecR"/>
    <property type="match status" value="1"/>
</dbReference>
<dbReference type="PANTHER" id="PTHR30273">
    <property type="entry name" value="PERIPLASMIC SIGNAL SENSOR AND SIGMA FACTOR ACTIVATOR FECR-RELATED"/>
    <property type="match status" value="1"/>
</dbReference>
<gene>
    <name evidence="4" type="ORF">CLV59_101834</name>
</gene>
<dbReference type="RefSeq" id="WP_111590722.1">
    <property type="nucleotide sequence ID" value="NZ_QLMA01000001.1"/>
</dbReference>
<dbReference type="OrthoDB" id="663025at2"/>
<proteinExistence type="predicted"/>
<protein>
    <submittedName>
        <fullName evidence="4">FecR protein</fullName>
    </submittedName>
</protein>
<feature type="transmembrane region" description="Helical" evidence="1">
    <location>
        <begin position="90"/>
        <end position="110"/>
    </location>
</feature>
<dbReference type="Pfam" id="PF16344">
    <property type="entry name" value="FecR_C"/>
    <property type="match status" value="1"/>
</dbReference>
<dbReference type="Proteomes" id="UP000249819">
    <property type="component" value="Unassembled WGS sequence"/>
</dbReference>
<keyword evidence="1" id="KW-0812">Transmembrane</keyword>
<comment type="caution">
    <text evidence="4">The sequence shown here is derived from an EMBL/GenBank/DDBJ whole genome shotgun (WGS) entry which is preliminary data.</text>
</comment>
<evidence type="ECO:0000256" key="1">
    <source>
        <dbReference type="SAM" id="Phobius"/>
    </source>
</evidence>
<feature type="domain" description="FecR protein" evidence="2">
    <location>
        <begin position="134"/>
        <end position="221"/>
    </location>
</feature>
<dbReference type="Pfam" id="PF04773">
    <property type="entry name" value="FecR"/>
    <property type="match status" value="1"/>
</dbReference>
<dbReference type="Gene3D" id="3.55.50.30">
    <property type="match status" value="1"/>
</dbReference>
<feature type="domain" description="Protein FecR C-terminal" evidence="3">
    <location>
        <begin position="274"/>
        <end position="344"/>
    </location>
</feature>
<dbReference type="InterPro" id="IPR012373">
    <property type="entry name" value="Ferrdict_sens_TM"/>
</dbReference>
<keyword evidence="1" id="KW-1133">Transmembrane helix</keyword>
<dbReference type="EMBL" id="QLMA01000001">
    <property type="protein sequence ID" value="RAJ88069.1"/>
    <property type="molecule type" value="Genomic_DNA"/>
</dbReference>
<dbReference type="AlphaFoldDB" id="A0A327WCU7"/>
<accession>A0A327WCU7</accession>
<organism evidence="4 5">
    <name type="scientific">Chitinophaga dinghuensis</name>
    <dbReference type="NCBI Taxonomy" id="1539050"/>
    <lineage>
        <taxon>Bacteria</taxon>
        <taxon>Pseudomonadati</taxon>
        <taxon>Bacteroidota</taxon>
        <taxon>Chitinophagia</taxon>
        <taxon>Chitinophagales</taxon>
        <taxon>Chitinophagaceae</taxon>
        <taxon>Chitinophaga</taxon>
    </lineage>
</organism>
<dbReference type="GO" id="GO:0016989">
    <property type="term" value="F:sigma factor antagonist activity"/>
    <property type="evidence" value="ECO:0007669"/>
    <property type="project" value="TreeGrafter"/>
</dbReference>
<keyword evidence="5" id="KW-1185">Reference proteome</keyword>